<proteinExistence type="inferred from homology"/>
<gene>
    <name evidence="7" type="ORF">SCHPADRAFT_942244</name>
</gene>
<dbReference type="Pfam" id="PF01084">
    <property type="entry name" value="Ribosomal_S18"/>
    <property type="match status" value="1"/>
</dbReference>
<dbReference type="Gene3D" id="4.10.640.10">
    <property type="entry name" value="Ribosomal protein S18"/>
    <property type="match status" value="1"/>
</dbReference>
<protein>
    <recommendedName>
        <fullName evidence="4">Small ribosomal subunit protein bS18m</fullName>
    </recommendedName>
</protein>
<dbReference type="PANTHER" id="PTHR13479">
    <property type="entry name" value="30S RIBOSOMAL PROTEIN S18"/>
    <property type="match status" value="1"/>
</dbReference>
<dbReference type="EMBL" id="KQ086005">
    <property type="protein sequence ID" value="KLO11262.1"/>
    <property type="molecule type" value="Genomic_DNA"/>
</dbReference>
<feature type="region of interest" description="Disordered" evidence="6">
    <location>
        <begin position="52"/>
        <end position="77"/>
    </location>
</feature>
<feature type="compositionally biased region" description="Basic residues" evidence="6">
    <location>
        <begin position="63"/>
        <end position="72"/>
    </location>
</feature>
<accession>A0A0H2RHZ7</accession>
<dbReference type="AlphaFoldDB" id="A0A0H2RHZ7"/>
<dbReference type="InterPro" id="IPR036870">
    <property type="entry name" value="Ribosomal_bS18_sf"/>
</dbReference>
<dbReference type="PRINTS" id="PR00974">
    <property type="entry name" value="RIBOSOMALS18"/>
</dbReference>
<evidence type="ECO:0000256" key="2">
    <source>
        <dbReference type="ARBA" id="ARBA00022980"/>
    </source>
</evidence>
<evidence type="ECO:0000256" key="4">
    <source>
        <dbReference type="ARBA" id="ARBA00035264"/>
    </source>
</evidence>
<evidence type="ECO:0000256" key="6">
    <source>
        <dbReference type="SAM" id="MobiDB-lite"/>
    </source>
</evidence>
<dbReference type="GO" id="GO:0032543">
    <property type="term" value="P:mitochondrial translation"/>
    <property type="evidence" value="ECO:0007669"/>
    <property type="project" value="TreeGrafter"/>
</dbReference>
<dbReference type="OrthoDB" id="21463at2759"/>
<keyword evidence="3 5" id="KW-0687">Ribonucleoprotein</keyword>
<organism evidence="7 8">
    <name type="scientific">Schizopora paradoxa</name>
    <dbReference type="NCBI Taxonomy" id="27342"/>
    <lineage>
        <taxon>Eukaryota</taxon>
        <taxon>Fungi</taxon>
        <taxon>Dikarya</taxon>
        <taxon>Basidiomycota</taxon>
        <taxon>Agaricomycotina</taxon>
        <taxon>Agaricomycetes</taxon>
        <taxon>Hymenochaetales</taxon>
        <taxon>Schizoporaceae</taxon>
        <taxon>Schizopora</taxon>
    </lineage>
</organism>
<dbReference type="Proteomes" id="UP000053477">
    <property type="component" value="Unassembled WGS sequence"/>
</dbReference>
<comment type="similarity">
    <text evidence="1 5">Belongs to the bacterial ribosomal protein bS18 family.</text>
</comment>
<dbReference type="GO" id="GO:0003735">
    <property type="term" value="F:structural constituent of ribosome"/>
    <property type="evidence" value="ECO:0007669"/>
    <property type="project" value="InterPro"/>
</dbReference>
<dbReference type="STRING" id="27342.A0A0H2RHZ7"/>
<evidence type="ECO:0000256" key="5">
    <source>
        <dbReference type="RuleBase" id="RU003910"/>
    </source>
</evidence>
<evidence type="ECO:0000256" key="1">
    <source>
        <dbReference type="ARBA" id="ARBA00005589"/>
    </source>
</evidence>
<keyword evidence="2 5" id="KW-0689">Ribosomal protein</keyword>
<dbReference type="GO" id="GO:0005763">
    <property type="term" value="C:mitochondrial small ribosomal subunit"/>
    <property type="evidence" value="ECO:0007669"/>
    <property type="project" value="TreeGrafter"/>
</dbReference>
<evidence type="ECO:0000256" key="3">
    <source>
        <dbReference type="ARBA" id="ARBA00023274"/>
    </source>
</evidence>
<reference evidence="7 8" key="1">
    <citation type="submission" date="2015-04" db="EMBL/GenBank/DDBJ databases">
        <title>Complete genome sequence of Schizopora paradoxa KUC8140, a cosmopolitan wood degrader in East Asia.</title>
        <authorList>
            <consortium name="DOE Joint Genome Institute"/>
            <person name="Min B."/>
            <person name="Park H."/>
            <person name="Jang Y."/>
            <person name="Kim J.-J."/>
            <person name="Kim K.H."/>
            <person name="Pangilinan J."/>
            <person name="Lipzen A."/>
            <person name="Riley R."/>
            <person name="Grigoriev I.V."/>
            <person name="Spatafora J.W."/>
            <person name="Choi I.-G."/>
        </authorList>
    </citation>
    <scope>NUCLEOTIDE SEQUENCE [LARGE SCALE GENOMIC DNA]</scope>
    <source>
        <strain evidence="7 8">KUC8140</strain>
    </source>
</reference>
<evidence type="ECO:0000313" key="8">
    <source>
        <dbReference type="Proteomes" id="UP000053477"/>
    </source>
</evidence>
<dbReference type="NCBIfam" id="TIGR00165">
    <property type="entry name" value="S18"/>
    <property type="match status" value="1"/>
</dbReference>
<keyword evidence="8" id="KW-1185">Reference proteome</keyword>
<dbReference type="PANTHER" id="PTHR13479:SF40">
    <property type="entry name" value="SMALL RIBOSOMAL SUBUNIT PROTEIN BS18M"/>
    <property type="match status" value="1"/>
</dbReference>
<name>A0A0H2RHZ7_9AGAM</name>
<sequence>MLRLARCLQSVASSSRMATRSVVTDAAAALNNISAMVEETLESTDDVLRTATKQPVTEAASQRGRKPTKTNGKKNEDYKSFRVNTFIRPIDLSKQFMQKRPRPRLPREGPGRKDALLTDPFLRFGIDPRHECENGTLLRDYVSDMGKILPRAQTGLSQRSQRLMGKAIKRAKMMGIIPMFSKRRVNESYYS</sequence>
<dbReference type="GO" id="GO:0070181">
    <property type="term" value="F:small ribosomal subunit rRNA binding"/>
    <property type="evidence" value="ECO:0007669"/>
    <property type="project" value="TreeGrafter"/>
</dbReference>
<dbReference type="InterPro" id="IPR001648">
    <property type="entry name" value="Ribosomal_bS18"/>
</dbReference>
<evidence type="ECO:0000313" key="7">
    <source>
        <dbReference type="EMBL" id="KLO11262.1"/>
    </source>
</evidence>
<dbReference type="InParanoid" id="A0A0H2RHZ7"/>
<dbReference type="SUPFAM" id="SSF46911">
    <property type="entry name" value="Ribosomal protein S18"/>
    <property type="match status" value="1"/>
</dbReference>